<accession>A0ABY1KRU4</accession>
<keyword evidence="4" id="KW-0472">Membrane</keyword>
<dbReference type="RefSeq" id="WP_076454071.1">
    <property type="nucleotide sequence ID" value="NZ_FTOB01000002.1"/>
</dbReference>
<dbReference type="Pfam" id="PF07980">
    <property type="entry name" value="SusD_RagB"/>
    <property type="match status" value="1"/>
</dbReference>
<reference evidence="9 10" key="1">
    <citation type="submission" date="2017-01" db="EMBL/GenBank/DDBJ databases">
        <authorList>
            <person name="Varghese N."/>
            <person name="Submissions S."/>
        </authorList>
    </citation>
    <scope>NUCLEOTIDE SEQUENCE [LARGE SCALE GENOMIC DNA]</scope>
    <source>
        <strain evidence="9 10">DSM 2061</strain>
    </source>
</reference>
<feature type="domain" description="RagB/SusD" evidence="7">
    <location>
        <begin position="316"/>
        <end position="583"/>
    </location>
</feature>
<dbReference type="EMBL" id="FTOB01000002">
    <property type="protein sequence ID" value="SIS48705.1"/>
    <property type="molecule type" value="Genomic_DNA"/>
</dbReference>
<proteinExistence type="inferred from homology"/>
<evidence type="ECO:0000259" key="7">
    <source>
        <dbReference type="Pfam" id="PF07980"/>
    </source>
</evidence>
<protein>
    <submittedName>
        <fullName evidence="9">Starch-binding associating with outer membrane</fullName>
    </submittedName>
</protein>
<evidence type="ECO:0000256" key="2">
    <source>
        <dbReference type="ARBA" id="ARBA00006275"/>
    </source>
</evidence>
<evidence type="ECO:0000256" key="6">
    <source>
        <dbReference type="SAM" id="SignalP"/>
    </source>
</evidence>
<dbReference type="InterPro" id="IPR033985">
    <property type="entry name" value="SusD-like_N"/>
</dbReference>
<gene>
    <name evidence="9" type="ORF">SAMN05421766_102304</name>
</gene>
<evidence type="ECO:0000259" key="8">
    <source>
        <dbReference type="Pfam" id="PF14322"/>
    </source>
</evidence>
<dbReference type="InterPro" id="IPR011990">
    <property type="entry name" value="TPR-like_helical_dom_sf"/>
</dbReference>
<dbReference type="InterPro" id="IPR012944">
    <property type="entry name" value="SusD_RagB_dom"/>
</dbReference>
<feature type="domain" description="SusD-like N-terminal" evidence="8">
    <location>
        <begin position="101"/>
        <end position="233"/>
    </location>
</feature>
<comment type="subcellular location">
    <subcellularLocation>
        <location evidence="1">Cell outer membrane</location>
    </subcellularLocation>
</comment>
<keyword evidence="5" id="KW-0998">Cell outer membrane</keyword>
<dbReference type="SUPFAM" id="SSF48452">
    <property type="entry name" value="TPR-like"/>
    <property type="match status" value="1"/>
</dbReference>
<sequence length="583" mass="66015">MRNIKAIKKISIIMLIAFFMTFSSCEESLDIDVRDSFASDLVLSTPEQVELLLLTTYNSTESFGAGSQFWARYMNVEIASIEARMNFNAATQALDIFRVLRGWSSQNVGQLGQKWQDLYTYVRQANVFLELVEGSEAQINHPDEIEALKAEMRFLRANQYSKLLKFFGGVPLLTSATTLDDDFNIPRNSYQEVVDFIVSEIDEIAPLLPLTRESGEFGRATRLAALALKSRTLLYAASDLHDPSMAPQTSNLELYTYDKANKWQDAADAAKAVIDLVGDRDLISTPDAKAYQDLFLSANQDILFARPFGGTVFGFGTDVTTQPDNAQSPRGFDGWNLSTPLHNHTLIYNMDDGNTTDSPSYDAANPYENREMRFYANINYQGAIFRGRPIDYAISLDNTVVPDGLDSFSQDQQTLGNFRHGSTTGYGIRKFQNEALGTDVKQASPGRPYIIYRLAEIYLNYAEASFRAGDEETARRYVSRVSERALQPAITASGPELLEAIKRERRVELAFEGHNFFDERRWLNEDNLGFDVKGLRWTKDLDENVSFEEFTIETRPFDKKQYYLPIPQSEINRTEALIQNEGY</sequence>
<dbReference type="Proteomes" id="UP000185728">
    <property type="component" value="Unassembled WGS sequence"/>
</dbReference>
<evidence type="ECO:0000313" key="10">
    <source>
        <dbReference type="Proteomes" id="UP000185728"/>
    </source>
</evidence>
<evidence type="ECO:0000256" key="1">
    <source>
        <dbReference type="ARBA" id="ARBA00004442"/>
    </source>
</evidence>
<evidence type="ECO:0000256" key="4">
    <source>
        <dbReference type="ARBA" id="ARBA00023136"/>
    </source>
</evidence>
<dbReference type="Gene3D" id="1.25.40.390">
    <property type="match status" value="1"/>
</dbReference>
<keyword evidence="10" id="KW-1185">Reference proteome</keyword>
<feature type="signal peptide" evidence="6">
    <location>
        <begin position="1"/>
        <end position="25"/>
    </location>
</feature>
<keyword evidence="3 6" id="KW-0732">Signal</keyword>
<name>A0ABY1KRU4_9FLAO</name>
<organism evidence="9 10">
    <name type="scientific">Zobellia uliginosa</name>
    <dbReference type="NCBI Taxonomy" id="143224"/>
    <lineage>
        <taxon>Bacteria</taxon>
        <taxon>Pseudomonadati</taxon>
        <taxon>Bacteroidota</taxon>
        <taxon>Flavobacteriia</taxon>
        <taxon>Flavobacteriales</taxon>
        <taxon>Flavobacteriaceae</taxon>
        <taxon>Zobellia</taxon>
    </lineage>
</organism>
<dbReference type="Pfam" id="PF14322">
    <property type="entry name" value="SusD-like_3"/>
    <property type="match status" value="1"/>
</dbReference>
<evidence type="ECO:0000313" key="9">
    <source>
        <dbReference type="EMBL" id="SIS48705.1"/>
    </source>
</evidence>
<feature type="chain" id="PRO_5045148958" evidence="6">
    <location>
        <begin position="26"/>
        <end position="583"/>
    </location>
</feature>
<evidence type="ECO:0000256" key="3">
    <source>
        <dbReference type="ARBA" id="ARBA00022729"/>
    </source>
</evidence>
<evidence type="ECO:0000256" key="5">
    <source>
        <dbReference type="ARBA" id="ARBA00023237"/>
    </source>
</evidence>
<dbReference type="PROSITE" id="PS51257">
    <property type="entry name" value="PROKAR_LIPOPROTEIN"/>
    <property type="match status" value="1"/>
</dbReference>
<comment type="similarity">
    <text evidence="2">Belongs to the SusD family.</text>
</comment>
<comment type="caution">
    <text evidence="9">The sequence shown here is derived from an EMBL/GenBank/DDBJ whole genome shotgun (WGS) entry which is preliminary data.</text>
</comment>